<dbReference type="GO" id="GO:0030145">
    <property type="term" value="F:manganese ion binding"/>
    <property type="evidence" value="ECO:0007669"/>
    <property type="project" value="InterPro"/>
</dbReference>
<accession>A0A2G9UST7</accession>
<dbReference type="SUPFAM" id="SSF53092">
    <property type="entry name" value="Creatinase/prolidase N-terminal domain"/>
    <property type="match status" value="1"/>
</dbReference>
<name>A0A2G9UST7_TELCI</name>
<sequence>MSHEPSCRYLSGVTVPNCYYLIHAPRRGGHLRPILFMNKRSDYEELWEGCLPGESSLEVTAGFEELLPTRKINEVVTEMASSEASLFFELDDWAGTEVAAARAQYGAYHCVKNHVSLILKS</sequence>
<evidence type="ECO:0000313" key="2">
    <source>
        <dbReference type="EMBL" id="PIO72580.1"/>
    </source>
</evidence>
<dbReference type="AlphaFoldDB" id="A0A2G9UST7"/>
<reference evidence="2 3" key="1">
    <citation type="submission" date="2015-09" db="EMBL/GenBank/DDBJ databases">
        <title>Draft genome of the parasitic nematode Teladorsagia circumcincta isolate WARC Sus (inbred).</title>
        <authorList>
            <person name="Mitreva M."/>
        </authorList>
    </citation>
    <scope>NUCLEOTIDE SEQUENCE [LARGE SCALE GENOMIC DNA]</scope>
    <source>
        <strain evidence="2 3">S</strain>
    </source>
</reference>
<dbReference type="Gene3D" id="3.40.350.10">
    <property type="entry name" value="Creatinase/prolidase N-terminal domain"/>
    <property type="match status" value="1"/>
</dbReference>
<dbReference type="GO" id="GO:0070006">
    <property type="term" value="F:metalloaminopeptidase activity"/>
    <property type="evidence" value="ECO:0007669"/>
    <property type="project" value="InterPro"/>
</dbReference>
<proteinExistence type="predicted"/>
<evidence type="ECO:0000259" key="1">
    <source>
        <dbReference type="Pfam" id="PF05195"/>
    </source>
</evidence>
<dbReference type="InterPro" id="IPR029149">
    <property type="entry name" value="Creatin/AminoP/Spt16_N"/>
</dbReference>
<gene>
    <name evidence="2" type="ORF">TELCIR_05483</name>
</gene>
<protein>
    <recommendedName>
        <fullName evidence="1">Aminopeptidase P N-terminal domain-containing protein</fullName>
    </recommendedName>
</protein>
<dbReference type="EMBL" id="KZ345641">
    <property type="protein sequence ID" value="PIO72580.1"/>
    <property type="molecule type" value="Genomic_DNA"/>
</dbReference>
<dbReference type="OrthoDB" id="5837732at2759"/>
<dbReference type="Pfam" id="PF05195">
    <property type="entry name" value="AMP_N"/>
    <property type="match status" value="1"/>
</dbReference>
<keyword evidence="3" id="KW-1185">Reference proteome</keyword>
<dbReference type="Proteomes" id="UP000230423">
    <property type="component" value="Unassembled WGS sequence"/>
</dbReference>
<organism evidence="2 3">
    <name type="scientific">Teladorsagia circumcincta</name>
    <name type="common">Brown stomach worm</name>
    <name type="synonym">Ostertagia circumcincta</name>
    <dbReference type="NCBI Taxonomy" id="45464"/>
    <lineage>
        <taxon>Eukaryota</taxon>
        <taxon>Metazoa</taxon>
        <taxon>Ecdysozoa</taxon>
        <taxon>Nematoda</taxon>
        <taxon>Chromadorea</taxon>
        <taxon>Rhabditida</taxon>
        <taxon>Rhabditina</taxon>
        <taxon>Rhabditomorpha</taxon>
        <taxon>Strongyloidea</taxon>
        <taxon>Trichostrongylidae</taxon>
        <taxon>Teladorsagia</taxon>
    </lineage>
</organism>
<dbReference type="InterPro" id="IPR007865">
    <property type="entry name" value="Aminopep_P_N"/>
</dbReference>
<feature type="domain" description="Aminopeptidase P N-terminal" evidence="1">
    <location>
        <begin position="6"/>
        <end position="84"/>
    </location>
</feature>
<evidence type="ECO:0000313" key="3">
    <source>
        <dbReference type="Proteomes" id="UP000230423"/>
    </source>
</evidence>